<dbReference type="EnsemblBacteria" id="AAV45339">
    <property type="protein sequence ID" value="AAV45339"/>
    <property type="gene ID" value="rrnAC0283"/>
</dbReference>
<evidence type="ECO:0000313" key="1">
    <source>
        <dbReference type="EMBL" id="AAV45339.1"/>
    </source>
</evidence>
<accession>Q5V563</accession>
<protein>
    <submittedName>
        <fullName evidence="1">Uncharacterized protein</fullName>
    </submittedName>
</protein>
<evidence type="ECO:0000313" key="2">
    <source>
        <dbReference type="Proteomes" id="UP000001169"/>
    </source>
</evidence>
<dbReference type="KEGG" id="hma:rrnAC0283"/>
<gene>
    <name evidence="1" type="ordered locus">rrnAC0283</name>
</gene>
<reference evidence="1 2" key="1">
    <citation type="journal article" date="2004" name="Genome Res.">
        <title>Genome sequence of Haloarcula marismortui: a halophilic archaeon from the Dead Sea.</title>
        <authorList>
            <person name="Baliga N.S."/>
            <person name="Bonneau R."/>
            <person name="Facciotti M.T."/>
            <person name="Pan M."/>
            <person name="Glusman G."/>
            <person name="Deutsch E.W."/>
            <person name="Shannon P."/>
            <person name="Chiu Y."/>
            <person name="Weng R.S."/>
            <person name="Gan R.R."/>
            <person name="Hung P."/>
            <person name="Date S.V."/>
            <person name="Marcotte E."/>
            <person name="Hood L."/>
            <person name="Ng W.V."/>
        </authorList>
    </citation>
    <scope>NUCLEOTIDE SEQUENCE [LARGE SCALE GENOMIC DNA]</scope>
    <source>
        <strain evidence="2">ATCC 43049 / DSM 3752 / JCM 8966 / VKM B-1809</strain>
    </source>
</reference>
<proteinExistence type="predicted"/>
<name>Q5V563_HALMA</name>
<dbReference type="EMBL" id="AY596297">
    <property type="protein sequence ID" value="AAV45339.1"/>
    <property type="molecule type" value="Genomic_DNA"/>
</dbReference>
<dbReference type="AlphaFoldDB" id="Q5V563"/>
<sequence>MASASVAREFSESGYLTGTTTCGIGGTYRAEV</sequence>
<dbReference type="HOGENOM" id="CLU_3387425_0_0_2"/>
<dbReference type="PaxDb" id="272569-rrnAC0283"/>
<dbReference type="Proteomes" id="UP000001169">
    <property type="component" value="Chromosome I"/>
</dbReference>
<keyword evidence="2" id="KW-1185">Reference proteome</keyword>
<organism evidence="1 2">
    <name type="scientific">Haloarcula marismortui (strain ATCC 43049 / DSM 3752 / JCM 8966 / VKM B-1809)</name>
    <name type="common">Halobacterium marismortui</name>
    <dbReference type="NCBI Taxonomy" id="272569"/>
    <lineage>
        <taxon>Archaea</taxon>
        <taxon>Methanobacteriati</taxon>
        <taxon>Methanobacteriota</taxon>
        <taxon>Stenosarchaea group</taxon>
        <taxon>Halobacteria</taxon>
        <taxon>Halobacteriales</taxon>
        <taxon>Haloarculaceae</taxon>
        <taxon>Haloarcula</taxon>
    </lineage>
</organism>